<dbReference type="GO" id="GO:0019867">
    <property type="term" value="C:outer membrane"/>
    <property type="evidence" value="ECO:0007669"/>
    <property type="project" value="InterPro"/>
</dbReference>
<comment type="caution">
    <text evidence="1">The sequence shown here is derived from an EMBL/GenBank/DDBJ whole genome shotgun (WGS) entry which is preliminary data.</text>
</comment>
<accession>A0A848NI08</accession>
<dbReference type="Proteomes" id="UP000542405">
    <property type="component" value="Unassembled WGS sequence"/>
</dbReference>
<name>A0A848NI08_9BURK</name>
<dbReference type="InterPro" id="IPR006315">
    <property type="entry name" value="OM_autotransptr_brl_dom"/>
</dbReference>
<dbReference type="EMBL" id="JABBZE010000338">
    <property type="protein sequence ID" value="NMU92308.1"/>
    <property type="molecule type" value="Genomic_DNA"/>
</dbReference>
<dbReference type="Gene3D" id="2.40.128.130">
    <property type="entry name" value="Autotransporter beta-domain"/>
    <property type="match status" value="1"/>
</dbReference>
<reference evidence="1 2" key="1">
    <citation type="submission" date="2020-04" db="EMBL/GenBank/DDBJ databases">
        <title>Achromobacter ruhlandii genome sequencing and assembly.</title>
        <authorList>
            <person name="Martins R.C.R."/>
            <person name="Perdigao-Neto L.V."/>
            <person name="Levin A.S.S."/>
            <person name="Costa S.F."/>
        </authorList>
    </citation>
    <scope>NUCLEOTIDE SEQUENCE [LARGE SCALE GENOMIC DNA]</scope>
    <source>
        <strain evidence="1 2">9035ralo</strain>
    </source>
</reference>
<organism evidence="1 2">
    <name type="scientific">Achromobacter ruhlandii</name>
    <dbReference type="NCBI Taxonomy" id="72557"/>
    <lineage>
        <taxon>Bacteria</taxon>
        <taxon>Pseudomonadati</taxon>
        <taxon>Pseudomonadota</taxon>
        <taxon>Betaproteobacteria</taxon>
        <taxon>Burkholderiales</taxon>
        <taxon>Alcaligenaceae</taxon>
        <taxon>Achromobacter</taxon>
    </lineage>
</organism>
<evidence type="ECO:0000313" key="1">
    <source>
        <dbReference type="EMBL" id="NMU92308.1"/>
    </source>
</evidence>
<dbReference type="NCBIfam" id="TIGR01414">
    <property type="entry name" value="autotrans_barl"/>
    <property type="match status" value="1"/>
</dbReference>
<feature type="non-terminal residue" evidence="1">
    <location>
        <position position="1"/>
    </location>
</feature>
<dbReference type="RefSeq" id="WP_169537402.1">
    <property type="nucleotide sequence ID" value="NZ_JABBZE010000338.1"/>
</dbReference>
<evidence type="ECO:0000313" key="2">
    <source>
        <dbReference type="Proteomes" id="UP000542405"/>
    </source>
</evidence>
<protein>
    <submittedName>
        <fullName evidence="1">Autotransporter outer membrane beta-barrel domain-containing protein</fullName>
    </submittedName>
</protein>
<sequence length="86" mass="9068">TAPRGARTPVVGRSLETNWRQDNATRGVGMGSPTLQAKPARNAFELKRGAEGRVGKATQVSGHVFGVAGSGSQHGYGGMINVSYRW</sequence>
<dbReference type="SUPFAM" id="SSF103515">
    <property type="entry name" value="Autotransporter"/>
    <property type="match status" value="1"/>
</dbReference>
<gene>
    <name evidence="1" type="ORF">HGQ98_22040</name>
</gene>
<dbReference type="InterPro" id="IPR036709">
    <property type="entry name" value="Autotransporte_beta_dom_sf"/>
</dbReference>
<proteinExistence type="predicted"/>
<dbReference type="AlphaFoldDB" id="A0A848NI08"/>